<dbReference type="RefSeq" id="WP_010684456.1">
    <property type="nucleotide sequence ID" value="NZ_CP043538.1"/>
</dbReference>
<proteinExistence type="predicted"/>
<evidence type="ECO:0000313" key="1">
    <source>
        <dbReference type="EMBL" id="QGY05597.1"/>
    </source>
</evidence>
<gene>
    <name evidence="1" type="ORF">MMSR116_29640</name>
</gene>
<reference evidence="1 2" key="1">
    <citation type="journal article" date="2012" name="Genet. Mol. Biol.">
        <title>Analysis of 16S rRNA and mxaF genes revealing insights into Methylobacterium niche-specific plant association.</title>
        <authorList>
            <person name="Dourado M.N."/>
            <person name="Andreote F.D."/>
            <person name="Dini-Andreote F."/>
            <person name="Conti R."/>
            <person name="Araujo J.M."/>
            <person name="Araujo W.L."/>
        </authorList>
    </citation>
    <scope>NUCLEOTIDE SEQUENCE [LARGE SCALE GENOMIC DNA]</scope>
    <source>
        <strain evidence="1 2">SR1.6/6</strain>
    </source>
</reference>
<protein>
    <submittedName>
        <fullName evidence="1">Uncharacterized protein</fullName>
    </submittedName>
</protein>
<reference evidence="1 2" key="2">
    <citation type="journal article" date="2013" name="Genome Announc.">
        <title>Draft Genome Sequence of Methylobacterium mesophilicum Strain SR1.6/6, Isolated from Citrus sinensis.</title>
        <authorList>
            <person name="Marinho Almeida D."/>
            <person name="Dini-Andreote F."/>
            <person name="Camargo Neves A.A."/>
            <person name="Juca Ramos R.T."/>
            <person name="Andreote F.D."/>
            <person name="Carneiro A.R."/>
            <person name="Oliveira de Souza Lima A."/>
            <person name="Caracciolo Gomes de Sa P.H."/>
            <person name="Ribeiro Barbosa M.S."/>
            <person name="Araujo W.L."/>
            <person name="Silva A."/>
        </authorList>
    </citation>
    <scope>NUCLEOTIDE SEQUENCE [LARGE SCALE GENOMIC DNA]</scope>
    <source>
        <strain evidence="1 2">SR1.6/6</strain>
    </source>
</reference>
<organism evidence="1 2">
    <name type="scientific">Methylobacterium mesophilicum SR1.6/6</name>
    <dbReference type="NCBI Taxonomy" id="908290"/>
    <lineage>
        <taxon>Bacteria</taxon>
        <taxon>Pseudomonadati</taxon>
        <taxon>Pseudomonadota</taxon>
        <taxon>Alphaproteobacteria</taxon>
        <taxon>Hyphomicrobiales</taxon>
        <taxon>Methylobacteriaceae</taxon>
        <taxon>Methylobacterium</taxon>
    </lineage>
</organism>
<dbReference type="EMBL" id="CP043538">
    <property type="protein sequence ID" value="QGY05597.1"/>
    <property type="molecule type" value="Genomic_DNA"/>
</dbReference>
<accession>A0A6B9FT43</accession>
<name>A0A6B9FT43_9HYPH</name>
<dbReference type="AlphaFoldDB" id="A0A6B9FT43"/>
<dbReference type="KEGG" id="mmes:MMSR116_29640"/>
<dbReference type="Proteomes" id="UP000012488">
    <property type="component" value="Chromosome"/>
</dbReference>
<evidence type="ECO:0000313" key="2">
    <source>
        <dbReference type="Proteomes" id="UP000012488"/>
    </source>
</evidence>
<sequence>MTRERMTADEAETVRQLARLTGRSIRQVCRAASRTPRHEAIFAAAVRLATGEWDWLDGETGVWRTDPAKQHAKLLRYADMLTEDEPCAAPSPSN</sequence>